<feature type="region of interest" description="Disordered" evidence="1">
    <location>
        <begin position="1"/>
        <end position="36"/>
    </location>
</feature>
<comment type="caution">
    <text evidence="2">The sequence shown here is derived from an EMBL/GenBank/DDBJ whole genome shotgun (WGS) entry which is preliminary data.</text>
</comment>
<sequence length="324" mass="36573">AESLLWETKFSESDTHVDTSSPTDATPSGKTSELGRNVEAAAIKAELDVKARASQMGQDMNETAFVDDASTVDKQLSARRNDEHPNLMDHIREDLRQTEEDIQYGVEQLKEAVFGAEEPAPKTKDEDKKWFAQTSVLGRNVEAAAIKAELDVATEHTELDVKARPPQRGKDMNETAKKAYDNVVDGAATVDHQLSASHAAAHGHDHSRRDTTTDDEHHPHLMDHVREDLRQTKEDIQHGVEQLKETVFGAEETAHKAKDEDKKWWASKTKTEHLDNPMNAGLSKAGEKLREMDDREARDSEAEFWIKTEQRHQRQQRRESGRAM</sequence>
<name>A0A9P6LSJ8_9FUNG</name>
<keyword evidence="3" id="KW-1185">Reference proteome</keyword>
<feature type="compositionally biased region" description="Basic and acidic residues" evidence="1">
    <location>
        <begin position="285"/>
        <end position="324"/>
    </location>
</feature>
<dbReference type="AlphaFoldDB" id="A0A9P6LSJ8"/>
<reference evidence="2" key="1">
    <citation type="journal article" date="2020" name="Fungal Divers.">
        <title>Resolving the Mortierellaceae phylogeny through synthesis of multi-gene phylogenetics and phylogenomics.</title>
        <authorList>
            <person name="Vandepol N."/>
            <person name="Liber J."/>
            <person name="Desiro A."/>
            <person name="Na H."/>
            <person name="Kennedy M."/>
            <person name="Barry K."/>
            <person name="Grigoriev I.V."/>
            <person name="Miller A.N."/>
            <person name="O'Donnell K."/>
            <person name="Stajich J.E."/>
            <person name="Bonito G."/>
        </authorList>
    </citation>
    <scope>NUCLEOTIDE SEQUENCE</scope>
    <source>
        <strain evidence="2">MES-2147</strain>
    </source>
</reference>
<dbReference type="OrthoDB" id="2399148at2759"/>
<evidence type="ECO:0000313" key="2">
    <source>
        <dbReference type="EMBL" id="KAF9930386.1"/>
    </source>
</evidence>
<evidence type="ECO:0000313" key="3">
    <source>
        <dbReference type="Proteomes" id="UP000749646"/>
    </source>
</evidence>
<protein>
    <submittedName>
        <fullName evidence="2">Uncharacterized protein</fullName>
    </submittedName>
</protein>
<organism evidence="2 3">
    <name type="scientific">Modicella reniformis</name>
    <dbReference type="NCBI Taxonomy" id="1440133"/>
    <lineage>
        <taxon>Eukaryota</taxon>
        <taxon>Fungi</taxon>
        <taxon>Fungi incertae sedis</taxon>
        <taxon>Mucoromycota</taxon>
        <taxon>Mortierellomycotina</taxon>
        <taxon>Mortierellomycetes</taxon>
        <taxon>Mortierellales</taxon>
        <taxon>Mortierellaceae</taxon>
        <taxon>Modicella</taxon>
    </lineage>
</organism>
<accession>A0A9P6LSJ8</accession>
<feature type="region of interest" description="Disordered" evidence="1">
    <location>
        <begin position="247"/>
        <end position="324"/>
    </location>
</feature>
<feature type="compositionally biased region" description="Basic and acidic residues" evidence="1">
    <location>
        <begin position="252"/>
        <end position="275"/>
    </location>
</feature>
<dbReference type="EMBL" id="JAAAHW010010120">
    <property type="protein sequence ID" value="KAF9930386.1"/>
    <property type="molecule type" value="Genomic_DNA"/>
</dbReference>
<proteinExistence type="predicted"/>
<gene>
    <name evidence="2" type="ORF">BGZ65_005379</name>
</gene>
<evidence type="ECO:0000256" key="1">
    <source>
        <dbReference type="SAM" id="MobiDB-lite"/>
    </source>
</evidence>
<feature type="non-terminal residue" evidence="2">
    <location>
        <position position="324"/>
    </location>
</feature>
<feature type="region of interest" description="Disordered" evidence="1">
    <location>
        <begin position="197"/>
        <end position="218"/>
    </location>
</feature>
<dbReference type="Proteomes" id="UP000749646">
    <property type="component" value="Unassembled WGS sequence"/>
</dbReference>
<feature type="compositionally biased region" description="Polar residues" evidence="1">
    <location>
        <begin position="18"/>
        <end position="31"/>
    </location>
</feature>
<feature type="compositionally biased region" description="Basic and acidic residues" evidence="1">
    <location>
        <begin position="202"/>
        <end position="218"/>
    </location>
</feature>